<evidence type="ECO:0000256" key="1">
    <source>
        <dbReference type="SAM" id="Phobius"/>
    </source>
</evidence>
<keyword evidence="1" id="KW-0812">Transmembrane</keyword>
<protein>
    <submittedName>
        <fullName evidence="2">Uncharacterized protein</fullName>
    </submittedName>
</protein>
<name>A0A368VKF1_9ACTN</name>
<keyword evidence="1" id="KW-0472">Membrane</keyword>
<accession>A0A368VKF1</accession>
<proteinExistence type="predicted"/>
<gene>
    <name evidence="2" type="ORF">DFQ14_11094</name>
</gene>
<dbReference type="OrthoDB" id="5176879at2"/>
<evidence type="ECO:0000313" key="2">
    <source>
        <dbReference type="EMBL" id="RCW40767.1"/>
    </source>
</evidence>
<comment type="caution">
    <text evidence="2">The sequence shown here is derived from an EMBL/GenBank/DDBJ whole genome shotgun (WGS) entry which is preliminary data.</text>
</comment>
<keyword evidence="1" id="KW-1133">Transmembrane helix</keyword>
<dbReference type="Proteomes" id="UP000253495">
    <property type="component" value="Unassembled WGS sequence"/>
</dbReference>
<keyword evidence="3" id="KW-1185">Reference proteome</keyword>
<evidence type="ECO:0000313" key="3">
    <source>
        <dbReference type="Proteomes" id="UP000253495"/>
    </source>
</evidence>
<feature type="transmembrane region" description="Helical" evidence="1">
    <location>
        <begin position="124"/>
        <end position="146"/>
    </location>
</feature>
<dbReference type="AlphaFoldDB" id="A0A368VKF1"/>
<organism evidence="2 3">
    <name type="scientific">Halopolyspora algeriensis</name>
    <dbReference type="NCBI Taxonomy" id="1500506"/>
    <lineage>
        <taxon>Bacteria</taxon>
        <taxon>Bacillati</taxon>
        <taxon>Actinomycetota</taxon>
        <taxon>Actinomycetes</taxon>
        <taxon>Actinomycetes incertae sedis</taxon>
        <taxon>Halopolyspora</taxon>
    </lineage>
</organism>
<sequence length="215" mass="22829">MYGPWREVIRLCRTAGHRPRWQQVAAFGVSTWVLWWVGGQFIVPETAPSALDVLGELGNRFGLALSPWGRRVAQAWGQLAPLVSVLGGLLWAATSERGQAPALLGWVAVMLASERLGYQPSVVIALAAMVGFILLAWLCSLANNRFVDRRPTAPSHNVLRAGVSAAALSAVVPLFAPGVFVFRLCRPYVATAPGAVPAGRGSDGGRTGVPEPPDA</sequence>
<reference evidence="2 3" key="1">
    <citation type="submission" date="2018-07" db="EMBL/GenBank/DDBJ databases">
        <title>Genomic Encyclopedia of Type Strains, Phase III (KMG-III): the genomes of soil and plant-associated and newly described type strains.</title>
        <authorList>
            <person name="Whitman W."/>
        </authorList>
    </citation>
    <scope>NUCLEOTIDE SEQUENCE [LARGE SCALE GENOMIC DNA]</scope>
    <source>
        <strain evidence="2 3">CECT 8575</strain>
    </source>
</reference>
<dbReference type="EMBL" id="QPJC01000010">
    <property type="protein sequence ID" value="RCW40767.1"/>
    <property type="molecule type" value="Genomic_DNA"/>
</dbReference>
<feature type="transmembrane region" description="Helical" evidence="1">
    <location>
        <begin position="158"/>
        <end position="182"/>
    </location>
</feature>
<feature type="transmembrane region" description="Helical" evidence="1">
    <location>
        <begin position="21"/>
        <end position="43"/>
    </location>
</feature>